<dbReference type="InterPro" id="IPR034660">
    <property type="entry name" value="DinB/YfiT-like"/>
</dbReference>
<dbReference type="PANTHER" id="PTHR37302:SF3">
    <property type="entry name" value="DAMAGE-INDUCIBLE PROTEIN DINB"/>
    <property type="match status" value="1"/>
</dbReference>
<dbReference type="SUPFAM" id="SSF109854">
    <property type="entry name" value="DinB/YfiT-like putative metalloenzymes"/>
    <property type="match status" value="1"/>
</dbReference>
<keyword evidence="5" id="KW-1185">Reference proteome</keyword>
<dbReference type="PANTHER" id="PTHR37302">
    <property type="entry name" value="SLR1116 PROTEIN"/>
    <property type="match status" value="1"/>
</dbReference>
<proteinExistence type="inferred from homology"/>
<sequence>MMTTQQNLLKELFAYNFRCNQQLAEAFERQQPAIDPKSLSLFSHILNAHQIWNGRISRQQPNKQQVWANRPFHELAATDRLNHEQTLAVLDTHDLTANIAYTTSTGSAFSNTVGDILFHIVNHSTYHRGQIALLFRQHGLEPLVTDFIFFKR</sequence>
<comment type="similarity">
    <text evidence="1">Belongs to the DinB family.</text>
</comment>
<accession>A0A1I1EUV4</accession>
<feature type="binding site" evidence="3">
    <location>
        <position position="123"/>
    </location>
    <ligand>
        <name>a divalent metal cation</name>
        <dbReference type="ChEBI" id="CHEBI:60240"/>
    </ligand>
</feature>
<dbReference type="Proteomes" id="UP000199577">
    <property type="component" value="Unassembled WGS sequence"/>
</dbReference>
<dbReference type="RefSeq" id="WP_211657519.1">
    <property type="nucleotide sequence ID" value="NZ_FOLL01000002.1"/>
</dbReference>
<dbReference type="Gene3D" id="1.20.120.450">
    <property type="entry name" value="dinb family like domain"/>
    <property type="match status" value="1"/>
</dbReference>
<dbReference type="Pfam" id="PF05163">
    <property type="entry name" value="DinB"/>
    <property type="match status" value="1"/>
</dbReference>
<keyword evidence="2 3" id="KW-0479">Metal-binding</keyword>
<feature type="binding site" evidence="3">
    <location>
        <position position="44"/>
    </location>
    <ligand>
        <name>a divalent metal cation</name>
        <dbReference type="ChEBI" id="CHEBI:60240"/>
    </ligand>
</feature>
<feature type="binding site" evidence="3">
    <location>
        <position position="127"/>
    </location>
    <ligand>
        <name>a divalent metal cation</name>
        <dbReference type="ChEBI" id="CHEBI:60240"/>
    </ligand>
</feature>
<dbReference type="AlphaFoldDB" id="A0A1I1EUV4"/>
<evidence type="ECO:0000313" key="5">
    <source>
        <dbReference type="Proteomes" id="UP000199577"/>
    </source>
</evidence>
<name>A0A1I1EUV4_9SPHI</name>
<protein>
    <submittedName>
        <fullName evidence="4">Uncharacterized damage-inducible protein DinB (Forms a four-helix bundle)</fullName>
    </submittedName>
</protein>
<organism evidence="4 5">
    <name type="scientific">Parapedobacter composti</name>
    <dbReference type="NCBI Taxonomy" id="623281"/>
    <lineage>
        <taxon>Bacteria</taxon>
        <taxon>Pseudomonadati</taxon>
        <taxon>Bacteroidota</taxon>
        <taxon>Sphingobacteriia</taxon>
        <taxon>Sphingobacteriales</taxon>
        <taxon>Sphingobacteriaceae</taxon>
        <taxon>Parapedobacter</taxon>
    </lineage>
</organism>
<dbReference type="InterPro" id="IPR007837">
    <property type="entry name" value="DinB"/>
</dbReference>
<gene>
    <name evidence="4" type="ORF">SAMN05421747_10234</name>
</gene>
<evidence type="ECO:0000256" key="3">
    <source>
        <dbReference type="PIRSR" id="PIRSR607837-1"/>
    </source>
</evidence>
<evidence type="ECO:0000256" key="1">
    <source>
        <dbReference type="ARBA" id="ARBA00008635"/>
    </source>
</evidence>
<dbReference type="GO" id="GO:0046872">
    <property type="term" value="F:metal ion binding"/>
    <property type="evidence" value="ECO:0007669"/>
    <property type="project" value="UniProtKB-KW"/>
</dbReference>
<reference evidence="4 5" key="1">
    <citation type="submission" date="2016-10" db="EMBL/GenBank/DDBJ databases">
        <authorList>
            <person name="de Groot N.N."/>
        </authorList>
    </citation>
    <scope>NUCLEOTIDE SEQUENCE [LARGE SCALE GENOMIC DNA]</scope>
    <source>
        <strain evidence="4 5">DSM 22900</strain>
    </source>
</reference>
<dbReference type="EMBL" id="FOLL01000002">
    <property type="protein sequence ID" value="SFB90811.1"/>
    <property type="molecule type" value="Genomic_DNA"/>
</dbReference>
<evidence type="ECO:0000256" key="2">
    <source>
        <dbReference type="ARBA" id="ARBA00022723"/>
    </source>
</evidence>
<evidence type="ECO:0000313" key="4">
    <source>
        <dbReference type="EMBL" id="SFB90811.1"/>
    </source>
</evidence>